<reference evidence="6" key="1">
    <citation type="submission" date="2023-07" db="EMBL/GenBank/DDBJ databases">
        <title>Defluviimonas sediminis sp. nov., isolated from mangrove sediment.</title>
        <authorList>
            <person name="Liu L."/>
            <person name="Li J."/>
            <person name="Huang Y."/>
            <person name="Pan J."/>
            <person name="Li M."/>
        </authorList>
    </citation>
    <scope>NUCLEOTIDE SEQUENCE [LARGE SCALE GENOMIC DNA]</scope>
    <source>
        <strain evidence="6">FT324</strain>
    </source>
</reference>
<keyword evidence="3" id="KW-0732">Signal</keyword>
<feature type="chain" id="PRO_5047254661" evidence="3">
    <location>
        <begin position="17"/>
        <end position="236"/>
    </location>
</feature>
<evidence type="ECO:0000313" key="5">
    <source>
        <dbReference type="EMBL" id="MCT8331693.1"/>
    </source>
</evidence>
<dbReference type="Pfam" id="PF01464">
    <property type="entry name" value="SLT"/>
    <property type="match status" value="1"/>
</dbReference>
<dbReference type="Gene3D" id="1.10.530.10">
    <property type="match status" value="1"/>
</dbReference>
<feature type="region of interest" description="Disordered" evidence="2">
    <location>
        <begin position="173"/>
        <end position="192"/>
    </location>
</feature>
<protein>
    <submittedName>
        <fullName evidence="5">Transglycosylase SLT domain-containing protein</fullName>
    </submittedName>
</protein>
<dbReference type="SUPFAM" id="SSF53955">
    <property type="entry name" value="Lysozyme-like"/>
    <property type="match status" value="1"/>
</dbReference>
<feature type="signal peptide" evidence="3">
    <location>
        <begin position="1"/>
        <end position="16"/>
    </location>
</feature>
<dbReference type="EMBL" id="JAOCQF010000006">
    <property type="protein sequence ID" value="MCT8331693.1"/>
    <property type="molecule type" value="Genomic_DNA"/>
</dbReference>
<evidence type="ECO:0000259" key="4">
    <source>
        <dbReference type="Pfam" id="PF01464"/>
    </source>
</evidence>
<gene>
    <name evidence="5" type="ORF">N5I32_19430</name>
</gene>
<feature type="domain" description="Transglycosylase SLT" evidence="4">
    <location>
        <begin position="93"/>
        <end position="150"/>
    </location>
</feature>
<dbReference type="Proteomes" id="UP001205601">
    <property type="component" value="Unassembled WGS sequence"/>
</dbReference>
<name>A0ABT2NU99_9RHOB</name>
<evidence type="ECO:0000256" key="2">
    <source>
        <dbReference type="SAM" id="MobiDB-lite"/>
    </source>
</evidence>
<evidence type="ECO:0000256" key="3">
    <source>
        <dbReference type="SAM" id="SignalP"/>
    </source>
</evidence>
<dbReference type="InterPro" id="IPR008258">
    <property type="entry name" value="Transglycosylase_SLT_dom_1"/>
</dbReference>
<dbReference type="InterPro" id="IPR023346">
    <property type="entry name" value="Lysozyme-like_dom_sf"/>
</dbReference>
<accession>A0ABT2NU99</accession>
<comment type="similarity">
    <text evidence="1">Belongs to the virb1 family.</text>
</comment>
<keyword evidence="6" id="KW-1185">Reference proteome</keyword>
<proteinExistence type="inferred from homology"/>
<organism evidence="5 6">
    <name type="scientific">Albidovulum sediminis</name>
    <dbReference type="NCBI Taxonomy" id="3066345"/>
    <lineage>
        <taxon>Bacteria</taxon>
        <taxon>Pseudomonadati</taxon>
        <taxon>Pseudomonadota</taxon>
        <taxon>Alphaproteobacteria</taxon>
        <taxon>Rhodobacterales</taxon>
        <taxon>Paracoccaceae</taxon>
        <taxon>Albidovulum</taxon>
    </lineage>
</organism>
<sequence>MLVVLGVLFWATVAHSAADPGSQCDRAAELAARQTGVPLAVLMAITRAETGRGKGGVLVPWPWTVNMEGAGRWFETEQEARTYVEDSRARGARSFDIGCFQINHLWHGKAFASVEDMFDPEKNARYAAEFLKSLYAETGSWPAAAGAYHSRTPDRSARYAERFVRIHDSLPAAGGPAAPWSDPGEGGGEGIAGDPASLNRFPLLLAGQSRGRGSLVPLDGAGEAMPLFLAQSGAVY</sequence>
<evidence type="ECO:0000256" key="1">
    <source>
        <dbReference type="ARBA" id="ARBA00009387"/>
    </source>
</evidence>
<evidence type="ECO:0000313" key="6">
    <source>
        <dbReference type="Proteomes" id="UP001205601"/>
    </source>
</evidence>
<comment type="caution">
    <text evidence="5">The sequence shown here is derived from an EMBL/GenBank/DDBJ whole genome shotgun (WGS) entry which is preliminary data.</text>
</comment>